<evidence type="ECO:0000313" key="5">
    <source>
        <dbReference type="Proteomes" id="UP000322139"/>
    </source>
</evidence>
<dbReference type="InterPro" id="IPR029052">
    <property type="entry name" value="Metallo-depent_PP-like"/>
</dbReference>
<dbReference type="AlphaFoldDB" id="A0A5D4QQB2"/>
<dbReference type="Gene3D" id="3.60.21.10">
    <property type="match status" value="1"/>
</dbReference>
<proteinExistence type="inferred from homology"/>
<dbReference type="EC" id="3.1.4.-" evidence="2"/>
<dbReference type="Proteomes" id="UP000322139">
    <property type="component" value="Unassembled WGS sequence"/>
</dbReference>
<dbReference type="InterPro" id="IPR024654">
    <property type="entry name" value="Calcineurin-like_PHP_lpxH"/>
</dbReference>
<comment type="caution">
    <text evidence="4">The sequence shown here is derived from an EMBL/GenBank/DDBJ whole genome shotgun (WGS) entry which is preliminary data.</text>
</comment>
<dbReference type="EMBL" id="VTER01000022">
    <property type="protein sequence ID" value="TYS40560.1"/>
    <property type="molecule type" value="Genomic_DNA"/>
</dbReference>
<feature type="domain" description="Calcineurin-like phosphoesterase" evidence="3">
    <location>
        <begin position="3"/>
        <end position="145"/>
    </location>
</feature>
<comment type="similarity">
    <text evidence="1 2">Belongs to the metallophosphoesterase superfamily. YfcE family.</text>
</comment>
<sequence length="174" mass="19236">MAKILIVSDSHGLEEEVAQLAERHGNDADLMIHCGDSELPAGHPSMSGFAGVRGNCDYDDAYPDRFAKTLGGLTIFVTHGHLYGVKSSLMKLKYKGEEEGADIICFGHSHELGAEMIDGRLFLNPGSLRLPRGRYERTYLLLETAGREIRVNIYDLEAGKLEKLSQTFQIPERG</sequence>
<dbReference type="RefSeq" id="WP_148977141.1">
    <property type="nucleotide sequence ID" value="NZ_JBNIKU010000001.1"/>
</dbReference>
<evidence type="ECO:0000256" key="2">
    <source>
        <dbReference type="RuleBase" id="RU362039"/>
    </source>
</evidence>
<dbReference type="GO" id="GO:0046872">
    <property type="term" value="F:metal ion binding"/>
    <property type="evidence" value="ECO:0007669"/>
    <property type="project" value="UniProtKB-KW"/>
</dbReference>
<dbReference type="InterPro" id="IPR000979">
    <property type="entry name" value="Phosphodiesterase_MJ0936/Vps29"/>
</dbReference>
<name>A0A5D4QQB2_9BACI</name>
<evidence type="ECO:0000313" key="4">
    <source>
        <dbReference type="EMBL" id="TYS40560.1"/>
    </source>
</evidence>
<dbReference type="NCBIfam" id="TIGR00040">
    <property type="entry name" value="yfcE"/>
    <property type="match status" value="1"/>
</dbReference>
<dbReference type="InterPro" id="IPR041802">
    <property type="entry name" value="MPP_YfcE"/>
</dbReference>
<dbReference type="CDD" id="cd00841">
    <property type="entry name" value="MPP_YfcE"/>
    <property type="match status" value="1"/>
</dbReference>
<evidence type="ECO:0000256" key="1">
    <source>
        <dbReference type="ARBA" id="ARBA00008950"/>
    </source>
</evidence>
<reference evidence="4 5" key="1">
    <citation type="submission" date="2019-08" db="EMBL/GenBank/DDBJ databases">
        <title>Bacillus genomes from the desert of Cuatro Cienegas, Coahuila.</title>
        <authorList>
            <person name="Olmedo-Alvarez G."/>
        </authorList>
    </citation>
    <scope>NUCLEOTIDE SEQUENCE [LARGE SCALE GENOMIC DNA]</scope>
    <source>
        <strain evidence="4 5">CH446_14T</strain>
    </source>
</reference>
<comment type="cofactor">
    <cofactor evidence="2">
        <name>a divalent metal cation</name>
        <dbReference type="ChEBI" id="CHEBI:60240"/>
    </cofactor>
</comment>
<dbReference type="GO" id="GO:0016787">
    <property type="term" value="F:hydrolase activity"/>
    <property type="evidence" value="ECO:0007669"/>
    <property type="project" value="UniProtKB-UniRule"/>
</dbReference>
<gene>
    <name evidence="4" type="ORF">FZD51_24915</name>
</gene>
<protein>
    <recommendedName>
        <fullName evidence="2">Phosphoesterase</fullName>
        <ecNumber evidence="2">3.1.4.-</ecNumber>
    </recommendedName>
</protein>
<dbReference type="SUPFAM" id="SSF56300">
    <property type="entry name" value="Metallo-dependent phosphatases"/>
    <property type="match status" value="1"/>
</dbReference>
<dbReference type="PANTHER" id="PTHR11124">
    <property type="entry name" value="VACUOLAR SORTING PROTEIN VPS29"/>
    <property type="match status" value="1"/>
</dbReference>
<organism evidence="4 5">
    <name type="scientific">Bacillus infantis</name>
    <dbReference type="NCBI Taxonomy" id="324767"/>
    <lineage>
        <taxon>Bacteria</taxon>
        <taxon>Bacillati</taxon>
        <taxon>Bacillota</taxon>
        <taxon>Bacilli</taxon>
        <taxon>Bacillales</taxon>
        <taxon>Bacillaceae</taxon>
        <taxon>Bacillus</taxon>
    </lineage>
</organism>
<evidence type="ECO:0000259" key="3">
    <source>
        <dbReference type="Pfam" id="PF12850"/>
    </source>
</evidence>
<dbReference type="Pfam" id="PF12850">
    <property type="entry name" value="Metallophos_2"/>
    <property type="match status" value="1"/>
</dbReference>
<accession>A0A5D4QQB2</accession>
<keyword evidence="2" id="KW-0479">Metal-binding</keyword>